<feature type="region of interest" description="Disordered" evidence="1">
    <location>
        <begin position="167"/>
        <end position="194"/>
    </location>
</feature>
<proteinExistence type="predicted"/>
<gene>
    <name evidence="2" type="ORF">UFOPK2810_00535</name>
</gene>
<feature type="compositionally biased region" description="Basic residues" evidence="1">
    <location>
        <begin position="184"/>
        <end position="194"/>
    </location>
</feature>
<sequence length="194" mass="21419">MAGLAGDLSEERGLEYEVRAEHAQVPVRWMIIKERHLGHDGVEGDRARVIRDDEGARVVRDVLEAGGLDPEPRSVQRTDKGHEDVLGEVRVEAELVDLVVAASATLHELPGLFGEGAKVIGQGGELGWERPLLLLTSRCGRWLGPGIADEARGLRRRKPAAVADWDDLGIRQRRSSPRHEPGTRRRQRACCRPG</sequence>
<accession>A0A6J6TDG0</accession>
<name>A0A6J6TDG0_9ZZZZ</name>
<reference evidence="2" key="1">
    <citation type="submission" date="2020-05" db="EMBL/GenBank/DDBJ databases">
        <authorList>
            <person name="Chiriac C."/>
            <person name="Salcher M."/>
            <person name="Ghai R."/>
            <person name="Kavagutti S V."/>
        </authorList>
    </citation>
    <scope>NUCLEOTIDE SEQUENCE</scope>
</reference>
<evidence type="ECO:0000256" key="1">
    <source>
        <dbReference type="SAM" id="MobiDB-lite"/>
    </source>
</evidence>
<protein>
    <submittedName>
        <fullName evidence="2">Unannotated protein</fullName>
    </submittedName>
</protein>
<evidence type="ECO:0000313" key="2">
    <source>
        <dbReference type="EMBL" id="CAB4744747.1"/>
    </source>
</evidence>
<dbReference type="AlphaFoldDB" id="A0A6J6TDG0"/>
<organism evidence="2">
    <name type="scientific">freshwater metagenome</name>
    <dbReference type="NCBI Taxonomy" id="449393"/>
    <lineage>
        <taxon>unclassified sequences</taxon>
        <taxon>metagenomes</taxon>
        <taxon>ecological metagenomes</taxon>
    </lineage>
</organism>
<dbReference type="EMBL" id="CAEZYZ010000069">
    <property type="protein sequence ID" value="CAB4744747.1"/>
    <property type="molecule type" value="Genomic_DNA"/>
</dbReference>